<proteinExistence type="predicted"/>
<accession>Q891K3</accession>
<keyword evidence="1" id="KW-0472">Membrane</keyword>
<feature type="transmembrane region" description="Helical" evidence="1">
    <location>
        <begin position="208"/>
        <end position="229"/>
    </location>
</feature>
<feature type="transmembrane region" description="Helical" evidence="1">
    <location>
        <begin position="169"/>
        <end position="187"/>
    </location>
</feature>
<feature type="transmembrane region" description="Helical" evidence="1">
    <location>
        <begin position="6"/>
        <end position="23"/>
    </location>
</feature>
<dbReference type="GO" id="GO:0004175">
    <property type="term" value="F:endopeptidase activity"/>
    <property type="evidence" value="ECO:0007669"/>
    <property type="project" value="UniProtKB-ARBA"/>
</dbReference>
<evidence type="ECO:0000259" key="2">
    <source>
        <dbReference type="Pfam" id="PF02517"/>
    </source>
</evidence>
<dbReference type="EMBL" id="AE015927">
    <property type="protein sequence ID" value="AAO36842.1"/>
    <property type="molecule type" value="Genomic_DNA"/>
</dbReference>
<sequence>MANFLKNIVIYTFIYLPPLIMFWKVCIRKEKSKFILLFISVIYLVGSLYTQNLLPFIFTIMNIIYMKWEDDYDYRLYKFNFKDFNLFKAIGFSVFSFIITIFVAIIALNIFSSYQIPIKDQEIVKIMSGVPLREFIFMMPITMIFAPVVEEYIFRWIIFEKVLKGTMGIFISTLLSSIIFALIHFNVKSFPAILWIGIFNCFLIHKKGYWYAVFNHSFFNSVSTITILIQKLNYI</sequence>
<evidence type="ECO:0000313" key="3">
    <source>
        <dbReference type="EMBL" id="AAO36842.1"/>
    </source>
</evidence>
<feature type="transmembrane region" description="Helical" evidence="1">
    <location>
        <begin position="35"/>
        <end position="66"/>
    </location>
</feature>
<dbReference type="KEGG" id="ctc:CTC_02368"/>
<dbReference type="HOGENOM" id="CLU_1178611_0_0_9"/>
<organism evidence="3 4">
    <name type="scientific">Clostridium tetani (strain Massachusetts / E88)</name>
    <dbReference type="NCBI Taxonomy" id="212717"/>
    <lineage>
        <taxon>Bacteria</taxon>
        <taxon>Bacillati</taxon>
        <taxon>Bacillota</taxon>
        <taxon>Clostridia</taxon>
        <taxon>Eubacteriales</taxon>
        <taxon>Clostridiaceae</taxon>
        <taxon>Clostridium</taxon>
    </lineage>
</organism>
<dbReference type="Proteomes" id="UP000001412">
    <property type="component" value="Chromosome"/>
</dbReference>
<feature type="domain" description="CAAX prenyl protease 2/Lysostaphin resistance protein A-like" evidence="2">
    <location>
        <begin position="134"/>
        <end position="221"/>
    </location>
</feature>
<dbReference type="GO" id="GO:0080120">
    <property type="term" value="P:CAAX-box protein maturation"/>
    <property type="evidence" value="ECO:0007669"/>
    <property type="project" value="UniProtKB-ARBA"/>
</dbReference>
<evidence type="ECO:0000256" key="1">
    <source>
        <dbReference type="SAM" id="Phobius"/>
    </source>
</evidence>
<protein>
    <submittedName>
        <fullName evidence="3">Putative protease</fullName>
    </submittedName>
</protein>
<dbReference type="RefSeq" id="WP_011100503.1">
    <property type="nucleotide sequence ID" value="NC_004557.1"/>
</dbReference>
<dbReference type="STRING" id="212717.CTC_02368"/>
<dbReference type="GO" id="GO:0006508">
    <property type="term" value="P:proteolysis"/>
    <property type="evidence" value="ECO:0007669"/>
    <property type="project" value="UniProtKB-KW"/>
</dbReference>
<evidence type="ECO:0000313" key="4">
    <source>
        <dbReference type="Proteomes" id="UP000001412"/>
    </source>
</evidence>
<keyword evidence="4" id="KW-1185">Reference proteome</keyword>
<dbReference type="PANTHER" id="PTHR43592">
    <property type="entry name" value="CAAX AMINO TERMINAL PROTEASE"/>
    <property type="match status" value="1"/>
</dbReference>
<dbReference type="GeneID" id="24252991"/>
<feature type="transmembrane region" description="Helical" evidence="1">
    <location>
        <begin position="132"/>
        <end position="149"/>
    </location>
</feature>
<dbReference type="PANTHER" id="PTHR43592:SF15">
    <property type="entry name" value="CAAX AMINO TERMINAL PROTEASE FAMILY PROTEIN"/>
    <property type="match status" value="1"/>
</dbReference>
<reference evidence="3 4" key="1">
    <citation type="journal article" date="2003" name="Proc. Natl. Acad. Sci. U.S.A.">
        <title>The genome sequence of Clostridium tetani, the causative agent of tetanus disease.</title>
        <authorList>
            <person name="Brueggemann H."/>
            <person name="Baumer S."/>
            <person name="Fricke W.F."/>
            <person name="Wiezer A."/>
            <person name="Liesegang H."/>
            <person name="Decker I."/>
            <person name="Herzberg C."/>
            <person name="Martinez-Arias R."/>
            <person name="Merkl R."/>
            <person name="Henne A."/>
            <person name="Gottschalk G."/>
        </authorList>
    </citation>
    <scope>NUCLEOTIDE SEQUENCE [LARGE SCALE GENOMIC DNA]</scope>
    <source>
        <strain evidence="4">Massachusetts / E88</strain>
    </source>
</reference>
<dbReference type="AlphaFoldDB" id="Q891K3"/>
<dbReference type="Pfam" id="PF02517">
    <property type="entry name" value="Rce1-like"/>
    <property type="match status" value="1"/>
</dbReference>
<keyword evidence="1" id="KW-0812">Transmembrane</keyword>
<name>Q891K3_CLOTE</name>
<keyword evidence="1" id="KW-1133">Transmembrane helix</keyword>
<feature type="transmembrane region" description="Helical" evidence="1">
    <location>
        <begin position="86"/>
        <end position="111"/>
    </location>
</feature>
<keyword evidence="3" id="KW-0378">Hydrolase</keyword>
<gene>
    <name evidence="3" type="ordered locus">CTC_02368</name>
</gene>
<dbReference type="InterPro" id="IPR003675">
    <property type="entry name" value="Rce1/LyrA-like_dom"/>
</dbReference>
<dbReference type="OrthoDB" id="4177129at2"/>
<keyword evidence="3" id="KW-0645">Protease</keyword>